<sequence>MRVPQGRGAPRPAVTQQTRPDGIPTATGRLLPGVSALFEPLTLRDLTVRNRIWLAPMCQYSVEAEDGVPTDWHLVHLGARATGGFGLILTEATAVTPAGRISPQDTGLWDDTQRDAWRRVVDFVHDQGAAIGVQLAHAGRKASTYRGFPGEPTGTVPVALGGWSTVSATDEAFPGYDAPRALTTDEVAGVVGAFADAARRADEAGFDTVEVHAAHGYLLHQFLSPLSNRRTDRYGGDFEGRTRLLLEVVDAVREVWPTGKPVLVRLSATDWTDGAWDVEQTARVSALLRQHGVDLVDVSSGGNVLAEIPVGPGYQVPFAREVREDAGVATGAVGLITSPTSAEEVLTSGDADVVLLARAALREPAWPLRAAAELGVDWREAGYPAPYARGHWESVPVRS</sequence>
<evidence type="ECO:0000256" key="4">
    <source>
        <dbReference type="ARBA" id="ARBA00022857"/>
    </source>
</evidence>
<dbReference type="SUPFAM" id="SSF51395">
    <property type="entry name" value="FMN-linked oxidoreductases"/>
    <property type="match status" value="1"/>
</dbReference>
<keyword evidence="9" id="KW-1185">Reference proteome</keyword>
<dbReference type="InterPro" id="IPR001155">
    <property type="entry name" value="OxRdtase_FMN_N"/>
</dbReference>
<comment type="cofactor">
    <cofactor evidence="1">
        <name>FMN</name>
        <dbReference type="ChEBI" id="CHEBI:58210"/>
    </cofactor>
</comment>
<evidence type="ECO:0000256" key="1">
    <source>
        <dbReference type="ARBA" id="ARBA00001917"/>
    </source>
</evidence>
<dbReference type="Proteomes" id="UP000198546">
    <property type="component" value="Chromosome i"/>
</dbReference>
<evidence type="ECO:0000313" key="8">
    <source>
        <dbReference type="EMBL" id="SDE17828.1"/>
    </source>
</evidence>
<keyword evidence="5" id="KW-0560">Oxidoreductase</keyword>
<keyword evidence="2" id="KW-0285">Flavoprotein</keyword>
<evidence type="ECO:0000256" key="5">
    <source>
        <dbReference type="ARBA" id="ARBA00023002"/>
    </source>
</evidence>
<evidence type="ECO:0000256" key="6">
    <source>
        <dbReference type="SAM" id="MobiDB-lite"/>
    </source>
</evidence>
<evidence type="ECO:0000256" key="2">
    <source>
        <dbReference type="ARBA" id="ARBA00022630"/>
    </source>
</evidence>
<feature type="domain" description="NADH:flavin oxidoreductase/NADH oxidase N-terminal" evidence="7">
    <location>
        <begin position="37"/>
        <end position="373"/>
    </location>
</feature>
<dbReference type="InterPro" id="IPR013785">
    <property type="entry name" value="Aldolase_TIM"/>
</dbReference>
<dbReference type="AlphaFoldDB" id="A0A1G7ASH8"/>
<proteinExistence type="predicted"/>
<protein>
    <submittedName>
        <fullName evidence="8">2,4-dienoyl-CoA reductase</fullName>
    </submittedName>
</protein>
<organism evidence="8 9">
    <name type="scientific">Auraticoccus monumenti</name>
    <dbReference type="NCBI Taxonomy" id="675864"/>
    <lineage>
        <taxon>Bacteria</taxon>
        <taxon>Bacillati</taxon>
        <taxon>Actinomycetota</taxon>
        <taxon>Actinomycetes</taxon>
        <taxon>Propionibacteriales</taxon>
        <taxon>Propionibacteriaceae</taxon>
        <taxon>Auraticoccus</taxon>
    </lineage>
</organism>
<dbReference type="CDD" id="cd02932">
    <property type="entry name" value="OYE_YqiM_FMN"/>
    <property type="match status" value="1"/>
</dbReference>
<dbReference type="STRING" id="675864.SAMN04489747_2717"/>
<dbReference type="GO" id="GO:0003959">
    <property type="term" value="F:NADPH dehydrogenase activity"/>
    <property type="evidence" value="ECO:0007669"/>
    <property type="project" value="InterPro"/>
</dbReference>
<dbReference type="InterPro" id="IPR044152">
    <property type="entry name" value="YqjM-like"/>
</dbReference>
<keyword evidence="3" id="KW-0288">FMN</keyword>
<dbReference type="Pfam" id="PF00724">
    <property type="entry name" value="Oxidored_FMN"/>
    <property type="match status" value="1"/>
</dbReference>
<name>A0A1G7ASH8_9ACTN</name>
<reference evidence="8 9" key="1">
    <citation type="submission" date="2016-10" db="EMBL/GenBank/DDBJ databases">
        <authorList>
            <person name="de Groot N.N."/>
        </authorList>
    </citation>
    <scope>NUCLEOTIDE SEQUENCE [LARGE SCALE GENOMIC DNA]</scope>
    <source>
        <strain evidence="8 9">MON 2.2</strain>
    </source>
</reference>
<dbReference type="GO" id="GO:0050661">
    <property type="term" value="F:NADP binding"/>
    <property type="evidence" value="ECO:0007669"/>
    <property type="project" value="InterPro"/>
</dbReference>
<gene>
    <name evidence="8" type="ORF">SAMN04489747_2717</name>
</gene>
<dbReference type="EMBL" id="LT629688">
    <property type="protein sequence ID" value="SDE17828.1"/>
    <property type="molecule type" value="Genomic_DNA"/>
</dbReference>
<evidence type="ECO:0000256" key="3">
    <source>
        <dbReference type="ARBA" id="ARBA00022643"/>
    </source>
</evidence>
<dbReference type="Gene3D" id="3.20.20.70">
    <property type="entry name" value="Aldolase class I"/>
    <property type="match status" value="1"/>
</dbReference>
<evidence type="ECO:0000259" key="7">
    <source>
        <dbReference type="Pfam" id="PF00724"/>
    </source>
</evidence>
<dbReference type="PANTHER" id="PTHR43303:SF4">
    <property type="entry name" value="NADPH DEHYDROGENASE C23G7.10C-RELATED"/>
    <property type="match status" value="1"/>
</dbReference>
<accession>A0A1G7ASH8</accession>
<dbReference type="GO" id="GO:0010181">
    <property type="term" value="F:FMN binding"/>
    <property type="evidence" value="ECO:0007669"/>
    <property type="project" value="InterPro"/>
</dbReference>
<dbReference type="PANTHER" id="PTHR43303">
    <property type="entry name" value="NADPH DEHYDROGENASE C23G7.10C-RELATED"/>
    <property type="match status" value="1"/>
</dbReference>
<feature type="region of interest" description="Disordered" evidence="6">
    <location>
        <begin position="1"/>
        <end position="26"/>
    </location>
</feature>
<keyword evidence="4" id="KW-0521">NADP</keyword>
<evidence type="ECO:0000313" key="9">
    <source>
        <dbReference type="Proteomes" id="UP000198546"/>
    </source>
</evidence>